<dbReference type="Proteomes" id="UP001417504">
    <property type="component" value="Unassembled WGS sequence"/>
</dbReference>
<protein>
    <submittedName>
        <fullName evidence="1">Uncharacterized protein</fullName>
    </submittedName>
</protein>
<reference evidence="1 2" key="1">
    <citation type="submission" date="2024-01" db="EMBL/GenBank/DDBJ databases">
        <title>Genome assemblies of Stephania.</title>
        <authorList>
            <person name="Yang L."/>
        </authorList>
    </citation>
    <scope>NUCLEOTIDE SEQUENCE [LARGE SCALE GENOMIC DNA]</scope>
    <source>
        <strain evidence="1">QJT</strain>
        <tissue evidence="1">Leaf</tissue>
    </source>
</reference>
<dbReference type="EMBL" id="JBBNAE010000011">
    <property type="protein sequence ID" value="KAK9084656.1"/>
    <property type="molecule type" value="Genomic_DNA"/>
</dbReference>
<evidence type="ECO:0000313" key="2">
    <source>
        <dbReference type="Proteomes" id="UP001417504"/>
    </source>
</evidence>
<accession>A0AAP0E149</accession>
<gene>
    <name evidence="1" type="ORF">Sjap_025067</name>
</gene>
<name>A0AAP0E149_9MAGN</name>
<proteinExistence type="predicted"/>
<comment type="caution">
    <text evidence="1">The sequence shown here is derived from an EMBL/GenBank/DDBJ whole genome shotgun (WGS) entry which is preliminary data.</text>
</comment>
<evidence type="ECO:0000313" key="1">
    <source>
        <dbReference type="EMBL" id="KAK9084656.1"/>
    </source>
</evidence>
<keyword evidence="2" id="KW-1185">Reference proteome</keyword>
<sequence>MFVCLTDQKRKRVRFERKLEEERIGGKKRRKNNHQGVKRVVLGILQQDQRYGHIKLAFL</sequence>
<dbReference type="AlphaFoldDB" id="A0AAP0E149"/>
<organism evidence="1 2">
    <name type="scientific">Stephania japonica</name>
    <dbReference type="NCBI Taxonomy" id="461633"/>
    <lineage>
        <taxon>Eukaryota</taxon>
        <taxon>Viridiplantae</taxon>
        <taxon>Streptophyta</taxon>
        <taxon>Embryophyta</taxon>
        <taxon>Tracheophyta</taxon>
        <taxon>Spermatophyta</taxon>
        <taxon>Magnoliopsida</taxon>
        <taxon>Ranunculales</taxon>
        <taxon>Menispermaceae</taxon>
        <taxon>Menispermoideae</taxon>
        <taxon>Cissampelideae</taxon>
        <taxon>Stephania</taxon>
    </lineage>
</organism>